<dbReference type="PROSITE" id="PS50104">
    <property type="entry name" value="TIR"/>
    <property type="match status" value="1"/>
</dbReference>
<reference evidence="3" key="1">
    <citation type="journal article" date="2015" name="Nature">
        <title>Complex archaea that bridge the gap between prokaryotes and eukaryotes.</title>
        <authorList>
            <person name="Spang A."/>
            <person name="Saw J.H."/>
            <person name="Jorgensen S.L."/>
            <person name="Zaremba-Niedzwiedzka K."/>
            <person name="Martijn J."/>
            <person name="Lind A.E."/>
            <person name="van Eijk R."/>
            <person name="Schleper C."/>
            <person name="Guy L."/>
            <person name="Ettema T.J."/>
        </authorList>
    </citation>
    <scope>NUCLEOTIDE SEQUENCE</scope>
</reference>
<evidence type="ECO:0000259" key="2">
    <source>
        <dbReference type="PROSITE" id="PS50104"/>
    </source>
</evidence>
<keyword evidence="1" id="KW-1133">Transmembrane helix</keyword>
<evidence type="ECO:0000313" key="3">
    <source>
        <dbReference type="EMBL" id="KKM69572.1"/>
    </source>
</evidence>
<dbReference type="InterPro" id="IPR000157">
    <property type="entry name" value="TIR_dom"/>
</dbReference>
<proteinExistence type="predicted"/>
<organism evidence="3">
    <name type="scientific">marine sediment metagenome</name>
    <dbReference type="NCBI Taxonomy" id="412755"/>
    <lineage>
        <taxon>unclassified sequences</taxon>
        <taxon>metagenomes</taxon>
        <taxon>ecological metagenomes</taxon>
    </lineage>
</organism>
<dbReference type="AlphaFoldDB" id="A0A0F9MK65"/>
<name>A0A0F9MK65_9ZZZZ</name>
<keyword evidence="1" id="KW-0812">Transmembrane</keyword>
<dbReference type="Gene3D" id="3.40.50.10140">
    <property type="entry name" value="Toll/interleukin-1 receptor homology (TIR) domain"/>
    <property type="match status" value="1"/>
</dbReference>
<dbReference type="GO" id="GO:0007165">
    <property type="term" value="P:signal transduction"/>
    <property type="evidence" value="ECO:0007669"/>
    <property type="project" value="InterPro"/>
</dbReference>
<feature type="transmembrane region" description="Helical" evidence="1">
    <location>
        <begin position="136"/>
        <end position="157"/>
    </location>
</feature>
<comment type="caution">
    <text evidence="3">The sequence shown here is derived from an EMBL/GenBank/DDBJ whole genome shotgun (WGS) entry which is preliminary data.</text>
</comment>
<evidence type="ECO:0000256" key="1">
    <source>
        <dbReference type="SAM" id="Phobius"/>
    </source>
</evidence>
<accession>A0A0F9MK65</accession>
<feature type="domain" description="TIR" evidence="2">
    <location>
        <begin position="1"/>
        <end position="136"/>
    </location>
</feature>
<gene>
    <name evidence="3" type="ORF">LCGC14_1449460</name>
</gene>
<dbReference type="SUPFAM" id="SSF52200">
    <property type="entry name" value="Toll/Interleukin receptor TIR domain"/>
    <property type="match status" value="1"/>
</dbReference>
<protein>
    <recommendedName>
        <fullName evidence="2">TIR domain-containing protein</fullName>
    </recommendedName>
</protein>
<sequence length="162" mass="18469">MVKVFISHSTKDFKLVDVLGRYLEACAIKVYIAERDIQPGKPLSQKIEQNIEKSDYFLVVYTENGKSSEYVQQEIGLWKGRRHNINLVPFVEKGLDPGAFLCGLEYIEFDPFNLNLGFVKVKNFIEMKRKKERNQLYLGVGVGIGFIGIISLALYGLSKLDD</sequence>
<dbReference type="InterPro" id="IPR035897">
    <property type="entry name" value="Toll_tir_struct_dom_sf"/>
</dbReference>
<dbReference type="Pfam" id="PF13676">
    <property type="entry name" value="TIR_2"/>
    <property type="match status" value="1"/>
</dbReference>
<dbReference type="EMBL" id="LAZR01009965">
    <property type="protein sequence ID" value="KKM69572.1"/>
    <property type="molecule type" value="Genomic_DNA"/>
</dbReference>
<keyword evidence="1" id="KW-0472">Membrane</keyword>